<keyword evidence="2" id="KW-0812">Transmembrane</keyword>
<feature type="signal peptide" evidence="3">
    <location>
        <begin position="1"/>
        <end position="24"/>
    </location>
</feature>
<dbReference type="Proteomes" id="UP000267029">
    <property type="component" value="Unassembled WGS sequence"/>
</dbReference>
<feature type="compositionally biased region" description="Basic and acidic residues" evidence="1">
    <location>
        <begin position="45"/>
        <end position="66"/>
    </location>
</feature>
<dbReference type="AlphaFoldDB" id="A0A0R3U4X3"/>
<feature type="region of interest" description="Disordered" evidence="1">
    <location>
        <begin position="26"/>
        <end position="94"/>
    </location>
</feature>
<dbReference type="EMBL" id="UXSR01000235">
    <property type="protein sequence ID" value="VDD75720.1"/>
    <property type="molecule type" value="Genomic_DNA"/>
</dbReference>
<feature type="compositionally biased region" description="Low complexity" evidence="1">
    <location>
        <begin position="26"/>
        <end position="35"/>
    </location>
</feature>
<accession>A0A0R3U4X3</accession>
<proteinExistence type="predicted"/>
<keyword evidence="5" id="KW-1185">Reference proteome</keyword>
<keyword evidence="3" id="KW-0732">Signal</keyword>
<dbReference type="OrthoDB" id="6262345at2759"/>
<reference evidence="4 5" key="1">
    <citation type="submission" date="2018-10" db="EMBL/GenBank/DDBJ databases">
        <authorList>
            <consortium name="Pathogen Informatics"/>
        </authorList>
    </citation>
    <scope>NUCLEOTIDE SEQUENCE [LARGE SCALE GENOMIC DNA]</scope>
</reference>
<feature type="region of interest" description="Disordered" evidence="1">
    <location>
        <begin position="130"/>
        <end position="150"/>
    </location>
</feature>
<organism evidence="4 5">
    <name type="scientific">Mesocestoides corti</name>
    <name type="common">Flatworm</name>
    <dbReference type="NCBI Taxonomy" id="53468"/>
    <lineage>
        <taxon>Eukaryota</taxon>
        <taxon>Metazoa</taxon>
        <taxon>Spiralia</taxon>
        <taxon>Lophotrochozoa</taxon>
        <taxon>Platyhelminthes</taxon>
        <taxon>Cestoda</taxon>
        <taxon>Eucestoda</taxon>
        <taxon>Cyclophyllidea</taxon>
        <taxon>Mesocestoididae</taxon>
        <taxon>Mesocestoides</taxon>
    </lineage>
</organism>
<evidence type="ECO:0000256" key="3">
    <source>
        <dbReference type="SAM" id="SignalP"/>
    </source>
</evidence>
<feature type="chain" id="PRO_5030017421" evidence="3">
    <location>
        <begin position="25"/>
        <end position="392"/>
    </location>
</feature>
<sequence>MEVFVVGIWRRNILLLTTLAAAAATTTSPSSSSSSCPYNHHFKHDHVPDSRTVEANEPPKTDDPKHAPPPPPPSMKTNIDFGILPSRTTPLGRKSTHASTELVLNNEACVGAAACPRHYCVADVARKSLPPPTHPRHHSPQLPSPPPAVLLKSSTVDASELRDASAPTHIIASFDCPPPQRFIEVAKPPASRSHTQAIPLNENPLCVSASHPQMEILTTQHRKLAAWKTWLTRVGLFLAVALVVICFIYQICAWGSRWHKRRSVYLLKRTPITATTSTQTHLSLVDPDIVNVTICNANPFRGSAIFELPSGSYLYDALTGVRTGTMRVPQFAKELSKQSIATLLTISHHLPDMLRRLVLYYLNPSSPSVVMLYHLGVGQSKCQPTLLDCFFT</sequence>
<protein>
    <submittedName>
        <fullName evidence="4">Uncharacterized protein</fullName>
    </submittedName>
</protein>
<feature type="transmembrane region" description="Helical" evidence="2">
    <location>
        <begin position="230"/>
        <end position="252"/>
    </location>
</feature>
<keyword evidence="2" id="KW-0472">Membrane</keyword>
<evidence type="ECO:0000313" key="5">
    <source>
        <dbReference type="Proteomes" id="UP000267029"/>
    </source>
</evidence>
<evidence type="ECO:0000256" key="2">
    <source>
        <dbReference type="SAM" id="Phobius"/>
    </source>
</evidence>
<name>A0A0R3U4X3_MESCO</name>
<evidence type="ECO:0000256" key="1">
    <source>
        <dbReference type="SAM" id="MobiDB-lite"/>
    </source>
</evidence>
<evidence type="ECO:0000313" key="4">
    <source>
        <dbReference type="EMBL" id="VDD75720.1"/>
    </source>
</evidence>
<gene>
    <name evidence="4" type="ORF">MCOS_LOCUS1723</name>
</gene>
<keyword evidence="2" id="KW-1133">Transmembrane helix</keyword>